<dbReference type="EMBL" id="OU892278">
    <property type="protein sequence ID" value="CAG9765442.1"/>
    <property type="molecule type" value="Genomic_DNA"/>
</dbReference>
<accession>A0A9N9QML2</accession>
<feature type="region of interest" description="Disordered" evidence="1">
    <location>
        <begin position="210"/>
        <end position="235"/>
    </location>
</feature>
<dbReference type="AlphaFoldDB" id="A0A9N9QML2"/>
<protein>
    <submittedName>
        <fullName evidence="2">Uncharacterized protein</fullName>
    </submittedName>
</protein>
<keyword evidence="3" id="KW-1185">Reference proteome</keyword>
<gene>
    <name evidence="2" type="ORF">CEUTPL_LOCUS6048</name>
</gene>
<proteinExistence type="predicted"/>
<evidence type="ECO:0000313" key="2">
    <source>
        <dbReference type="EMBL" id="CAG9765442.1"/>
    </source>
</evidence>
<evidence type="ECO:0000313" key="3">
    <source>
        <dbReference type="Proteomes" id="UP001152799"/>
    </source>
</evidence>
<feature type="compositionally biased region" description="Polar residues" evidence="1">
    <location>
        <begin position="331"/>
        <end position="344"/>
    </location>
</feature>
<feature type="compositionally biased region" description="Basic and acidic residues" evidence="1">
    <location>
        <begin position="345"/>
        <end position="361"/>
    </location>
</feature>
<dbReference type="Proteomes" id="UP001152799">
    <property type="component" value="Chromosome 2"/>
</dbReference>
<sequence>MEPHLRDNYNVQYYSSLIAKYNNIIFKLILFICTYWNPIQSAAVSSNDDQSKLSYNSIASTSKPDLLSYQQITHYGQKYLPQHVAYRQQFQPVRSQQLVQTVPYNHQPEPTSKPYHVAKPQNQVAMVIIAQPAYIPASMLQHDNVAQQILQYFHGGSFQSRYQYQPLQHQSYQQAQPSYTHYMQYQPKQFDFQPKQLDYHQKQLDFQPKQPEYQSQFQPKQSDYQQKQPDYQPQYQQEALPTPQALVSQNQDTVDHQQPTEDITRLAQQAAHHFLQNGGLGAQSRTAPAIITGLELFPAEQQEKIKAQLSEHFGSPLKRLNFDSGDLQQLHQPQQNSYRKFYQQQERKERFRPSVEVKDGEITVGRGKM</sequence>
<dbReference type="OrthoDB" id="6749075at2759"/>
<reference evidence="2" key="1">
    <citation type="submission" date="2022-01" db="EMBL/GenBank/DDBJ databases">
        <authorList>
            <person name="King R."/>
        </authorList>
    </citation>
    <scope>NUCLEOTIDE SEQUENCE</scope>
</reference>
<evidence type="ECO:0000256" key="1">
    <source>
        <dbReference type="SAM" id="MobiDB-lite"/>
    </source>
</evidence>
<feature type="region of interest" description="Disordered" evidence="1">
    <location>
        <begin position="331"/>
        <end position="369"/>
    </location>
</feature>
<organism evidence="2 3">
    <name type="scientific">Ceutorhynchus assimilis</name>
    <name type="common">cabbage seed weevil</name>
    <dbReference type="NCBI Taxonomy" id="467358"/>
    <lineage>
        <taxon>Eukaryota</taxon>
        <taxon>Metazoa</taxon>
        <taxon>Ecdysozoa</taxon>
        <taxon>Arthropoda</taxon>
        <taxon>Hexapoda</taxon>
        <taxon>Insecta</taxon>
        <taxon>Pterygota</taxon>
        <taxon>Neoptera</taxon>
        <taxon>Endopterygota</taxon>
        <taxon>Coleoptera</taxon>
        <taxon>Polyphaga</taxon>
        <taxon>Cucujiformia</taxon>
        <taxon>Curculionidae</taxon>
        <taxon>Ceutorhynchinae</taxon>
        <taxon>Ceutorhynchus</taxon>
    </lineage>
</organism>
<name>A0A9N9QML2_9CUCU</name>
<feature type="compositionally biased region" description="Low complexity" evidence="1">
    <location>
        <begin position="214"/>
        <end position="235"/>
    </location>
</feature>